<keyword evidence="11 14" id="KW-1133">Transmembrane helix</keyword>
<dbReference type="Gene3D" id="6.10.340.10">
    <property type="match status" value="1"/>
</dbReference>
<evidence type="ECO:0000256" key="3">
    <source>
        <dbReference type="ARBA" id="ARBA00012438"/>
    </source>
</evidence>
<evidence type="ECO:0000256" key="6">
    <source>
        <dbReference type="ARBA" id="ARBA00022679"/>
    </source>
</evidence>
<dbReference type="InterPro" id="IPR003594">
    <property type="entry name" value="HATPase_dom"/>
</dbReference>
<keyword evidence="18" id="KW-1185">Reference proteome</keyword>
<evidence type="ECO:0000256" key="13">
    <source>
        <dbReference type="ARBA" id="ARBA00023136"/>
    </source>
</evidence>
<dbReference type="CDD" id="cd06225">
    <property type="entry name" value="HAMP"/>
    <property type="match status" value="1"/>
</dbReference>
<keyword evidence="13 14" id="KW-0472">Membrane</keyword>
<dbReference type="GO" id="GO:0000155">
    <property type="term" value="F:phosphorelay sensor kinase activity"/>
    <property type="evidence" value="ECO:0007669"/>
    <property type="project" value="InterPro"/>
</dbReference>
<dbReference type="SUPFAM" id="SSF47384">
    <property type="entry name" value="Homodimeric domain of signal transducing histidine kinase"/>
    <property type="match status" value="1"/>
</dbReference>
<evidence type="ECO:0000259" key="16">
    <source>
        <dbReference type="PROSITE" id="PS50885"/>
    </source>
</evidence>
<dbReference type="InterPro" id="IPR036890">
    <property type="entry name" value="HATPase_C_sf"/>
</dbReference>
<dbReference type="Gene3D" id="3.30.565.10">
    <property type="entry name" value="Histidine kinase-like ATPase, C-terminal domain"/>
    <property type="match status" value="1"/>
</dbReference>
<dbReference type="CDD" id="cd00082">
    <property type="entry name" value="HisKA"/>
    <property type="match status" value="1"/>
</dbReference>
<dbReference type="OrthoDB" id="9813151at2"/>
<dbReference type="InterPro" id="IPR050398">
    <property type="entry name" value="HssS/ArlS-like"/>
</dbReference>
<comment type="catalytic activity">
    <reaction evidence="1">
        <text>ATP + protein L-histidine = ADP + protein N-phospho-L-histidine.</text>
        <dbReference type="EC" id="2.7.13.3"/>
    </reaction>
</comment>
<dbReference type="EC" id="2.7.13.3" evidence="3"/>
<dbReference type="GO" id="GO:0005886">
    <property type="term" value="C:plasma membrane"/>
    <property type="evidence" value="ECO:0007669"/>
    <property type="project" value="UniProtKB-SubCell"/>
</dbReference>
<evidence type="ECO:0000256" key="14">
    <source>
        <dbReference type="SAM" id="Phobius"/>
    </source>
</evidence>
<dbReference type="InterPro" id="IPR036097">
    <property type="entry name" value="HisK_dim/P_sf"/>
</dbReference>
<dbReference type="SUPFAM" id="SSF55874">
    <property type="entry name" value="ATPase domain of HSP90 chaperone/DNA topoisomerase II/histidine kinase"/>
    <property type="match status" value="1"/>
</dbReference>
<dbReference type="InterPro" id="IPR004358">
    <property type="entry name" value="Sig_transdc_His_kin-like_C"/>
</dbReference>
<dbReference type="Pfam" id="PF00512">
    <property type="entry name" value="HisKA"/>
    <property type="match status" value="1"/>
</dbReference>
<proteinExistence type="predicted"/>
<dbReference type="PANTHER" id="PTHR45528:SF1">
    <property type="entry name" value="SENSOR HISTIDINE KINASE CPXA"/>
    <property type="match status" value="1"/>
</dbReference>
<evidence type="ECO:0000256" key="1">
    <source>
        <dbReference type="ARBA" id="ARBA00000085"/>
    </source>
</evidence>
<evidence type="ECO:0000256" key="12">
    <source>
        <dbReference type="ARBA" id="ARBA00023012"/>
    </source>
</evidence>
<feature type="transmembrane region" description="Helical" evidence="14">
    <location>
        <begin position="170"/>
        <end position="188"/>
    </location>
</feature>
<feature type="domain" description="Histidine kinase" evidence="15">
    <location>
        <begin position="250"/>
        <end position="466"/>
    </location>
</feature>
<sequence>MTWWNKWRNTLFAKLMLSFMLIMLVSFALSSLVLFHVVKKQLWDGIRSSENMQQQRVIQHIVQAREAGWSQEALKQSLTFSMGPGSRLYQVYDAQGQLLYAFGNSHTGTAVDLTWIQQVLTGQELRQEYKEGDRTLLVTGVYIEGELMEKALLIQSYISDREIRRIVNPYILSTSIALPIAFIFFYLLSRRMTDPLKQMSQAALKYAKGDFRERLHITSGDEIGQLSQTINVMAEELSSIEGMRREFLANVSHDLKTPITSMHGFLSAMLDGTIPPERHTHYLELIRDSSDRMMKLVGDLLDIASIEAGQFGITRTRFNLSEQIRLTMARIEPMFYQHGVAVHLHNVHGDLYVDADEDRIGQVMINLLQNALQHSRRGSEIQVTIEVIGDQAVVTVQDHGSGISPEELSLIWERFYKSDKARSSKTGTGIGLSIVKHIIELHDTDISVTSVLGKGSSFVFSLPLLNE</sequence>
<name>A0A4P8XL88_9BACL</name>
<dbReference type="PROSITE" id="PS50885">
    <property type="entry name" value="HAMP"/>
    <property type="match status" value="1"/>
</dbReference>
<dbReference type="GO" id="GO:0005524">
    <property type="term" value="F:ATP binding"/>
    <property type="evidence" value="ECO:0007669"/>
    <property type="project" value="UniProtKB-KW"/>
</dbReference>
<keyword evidence="10" id="KW-0067">ATP-binding</keyword>
<dbReference type="PANTHER" id="PTHR45528">
    <property type="entry name" value="SENSOR HISTIDINE KINASE CPXA"/>
    <property type="match status" value="1"/>
</dbReference>
<feature type="transmembrane region" description="Helical" evidence="14">
    <location>
        <begin position="12"/>
        <end position="38"/>
    </location>
</feature>
<feature type="domain" description="HAMP" evidence="16">
    <location>
        <begin position="190"/>
        <end position="242"/>
    </location>
</feature>
<dbReference type="FunFam" id="1.10.287.130:FF:000001">
    <property type="entry name" value="Two-component sensor histidine kinase"/>
    <property type="match status" value="1"/>
</dbReference>
<dbReference type="Gene3D" id="1.10.287.130">
    <property type="match status" value="1"/>
</dbReference>
<evidence type="ECO:0000256" key="10">
    <source>
        <dbReference type="ARBA" id="ARBA00022840"/>
    </source>
</evidence>
<dbReference type="CDD" id="cd00075">
    <property type="entry name" value="HATPase"/>
    <property type="match status" value="1"/>
</dbReference>
<gene>
    <name evidence="17" type="ORF">E6C60_2830</name>
</gene>
<evidence type="ECO:0000256" key="5">
    <source>
        <dbReference type="ARBA" id="ARBA00022553"/>
    </source>
</evidence>
<dbReference type="RefSeq" id="WP_138226396.1">
    <property type="nucleotide sequence ID" value="NZ_CP040396.1"/>
</dbReference>
<dbReference type="SUPFAM" id="SSF158472">
    <property type="entry name" value="HAMP domain-like"/>
    <property type="match status" value="1"/>
</dbReference>
<comment type="subcellular location">
    <subcellularLocation>
        <location evidence="2">Cell membrane</location>
        <topology evidence="2">Multi-pass membrane protein</topology>
    </subcellularLocation>
</comment>
<protein>
    <recommendedName>
        <fullName evidence="3">histidine kinase</fullName>
        <ecNumber evidence="3">2.7.13.3</ecNumber>
    </recommendedName>
</protein>
<dbReference type="InterPro" id="IPR003660">
    <property type="entry name" value="HAMP_dom"/>
</dbReference>
<evidence type="ECO:0000313" key="18">
    <source>
        <dbReference type="Proteomes" id="UP000300879"/>
    </source>
</evidence>
<keyword evidence="12" id="KW-0902">Two-component regulatory system</keyword>
<dbReference type="SMART" id="SM00388">
    <property type="entry name" value="HisKA"/>
    <property type="match status" value="1"/>
</dbReference>
<dbReference type="FunFam" id="3.30.565.10:FF:000006">
    <property type="entry name" value="Sensor histidine kinase WalK"/>
    <property type="match status" value="1"/>
</dbReference>
<dbReference type="SMART" id="SM00387">
    <property type="entry name" value="HATPase_c"/>
    <property type="match status" value="1"/>
</dbReference>
<evidence type="ECO:0000256" key="9">
    <source>
        <dbReference type="ARBA" id="ARBA00022777"/>
    </source>
</evidence>
<evidence type="ECO:0000313" key="17">
    <source>
        <dbReference type="EMBL" id="QCT03542.1"/>
    </source>
</evidence>
<keyword evidence="5" id="KW-0597">Phosphoprotein</keyword>
<dbReference type="Pfam" id="PF00672">
    <property type="entry name" value="HAMP"/>
    <property type="match status" value="1"/>
</dbReference>
<dbReference type="EMBL" id="CP040396">
    <property type="protein sequence ID" value="QCT03542.1"/>
    <property type="molecule type" value="Genomic_DNA"/>
</dbReference>
<keyword evidence="8" id="KW-0547">Nucleotide-binding</keyword>
<reference evidence="17 18" key="1">
    <citation type="submission" date="2019-05" db="EMBL/GenBank/DDBJ databases">
        <authorList>
            <person name="Chen C."/>
        </authorList>
    </citation>
    <scope>NUCLEOTIDE SEQUENCE [LARGE SCALE GENOMIC DNA]</scope>
    <source>
        <strain evidence="17 18">HB172198</strain>
    </source>
</reference>
<dbReference type="InterPro" id="IPR003661">
    <property type="entry name" value="HisK_dim/P_dom"/>
</dbReference>
<evidence type="ECO:0000256" key="4">
    <source>
        <dbReference type="ARBA" id="ARBA00022475"/>
    </source>
</evidence>
<keyword evidence="6" id="KW-0808">Transferase</keyword>
<dbReference type="PRINTS" id="PR00344">
    <property type="entry name" value="BCTRLSENSOR"/>
</dbReference>
<dbReference type="Pfam" id="PF02518">
    <property type="entry name" value="HATPase_c"/>
    <property type="match status" value="1"/>
</dbReference>
<evidence type="ECO:0000256" key="8">
    <source>
        <dbReference type="ARBA" id="ARBA00022741"/>
    </source>
</evidence>
<keyword evidence="4" id="KW-1003">Cell membrane</keyword>
<evidence type="ECO:0000256" key="7">
    <source>
        <dbReference type="ARBA" id="ARBA00022692"/>
    </source>
</evidence>
<evidence type="ECO:0000256" key="11">
    <source>
        <dbReference type="ARBA" id="ARBA00022989"/>
    </source>
</evidence>
<keyword evidence="9 17" id="KW-0418">Kinase</keyword>
<dbReference type="SMART" id="SM00304">
    <property type="entry name" value="HAMP"/>
    <property type="match status" value="1"/>
</dbReference>
<keyword evidence="7 14" id="KW-0812">Transmembrane</keyword>
<accession>A0A4P8XL88</accession>
<dbReference type="KEGG" id="palo:E6C60_2830"/>
<evidence type="ECO:0000259" key="15">
    <source>
        <dbReference type="PROSITE" id="PS50109"/>
    </source>
</evidence>
<organism evidence="17 18">
    <name type="scientific">Paenibacillus algicola</name>
    <dbReference type="NCBI Taxonomy" id="2565926"/>
    <lineage>
        <taxon>Bacteria</taxon>
        <taxon>Bacillati</taxon>
        <taxon>Bacillota</taxon>
        <taxon>Bacilli</taxon>
        <taxon>Bacillales</taxon>
        <taxon>Paenibacillaceae</taxon>
        <taxon>Paenibacillus</taxon>
    </lineage>
</organism>
<dbReference type="AlphaFoldDB" id="A0A4P8XL88"/>
<evidence type="ECO:0000256" key="2">
    <source>
        <dbReference type="ARBA" id="ARBA00004651"/>
    </source>
</evidence>
<dbReference type="InterPro" id="IPR005467">
    <property type="entry name" value="His_kinase_dom"/>
</dbReference>
<dbReference type="PROSITE" id="PS50109">
    <property type="entry name" value="HIS_KIN"/>
    <property type="match status" value="1"/>
</dbReference>
<dbReference type="Proteomes" id="UP000300879">
    <property type="component" value="Chromosome"/>
</dbReference>